<comment type="caution">
    <text evidence="2">The sequence shown here is derived from an EMBL/GenBank/DDBJ whole genome shotgun (WGS) entry which is preliminary data.</text>
</comment>
<dbReference type="PROSITE" id="PS50097">
    <property type="entry name" value="BTB"/>
    <property type="match status" value="1"/>
</dbReference>
<feature type="domain" description="BTB" evidence="1">
    <location>
        <begin position="172"/>
        <end position="245"/>
    </location>
</feature>
<dbReference type="Gene3D" id="3.30.710.10">
    <property type="entry name" value="Potassium Channel Kv1.1, Chain A"/>
    <property type="match status" value="1"/>
</dbReference>
<dbReference type="AlphaFoldDB" id="A0A9X0DNK9"/>
<accession>A0A9X0DNK9</accession>
<dbReference type="PANTHER" id="PTHR47843">
    <property type="entry name" value="BTB DOMAIN-CONTAINING PROTEIN-RELATED"/>
    <property type="match status" value="1"/>
</dbReference>
<dbReference type="PANTHER" id="PTHR47843:SF5">
    <property type="entry name" value="BTB_POZ DOMAIN PROTEIN"/>
    <property type="match status" value="1"/>
</dbReference>
<protein>
    <recommendedName>
        <fullName evidence="1">BTB domain-containing protein</fullName>
    </recommendedName>
</protein>
<dbReference type="EMBL" id="JAPEIS010000003">
    <property type="protein sequence ID" value="KAJ8068222.1"/>
    <property type="molecule type" value="Genomic_DNA"/>
</dbReference>
<proteinExistence type="predicted"/>
<dbReference type="InterPro" id="IPR000210">
    <property type="entry name" value="BTB/POZ_dom"/>
</dbReference>
<keyword evidence="3" id="KW-1185">Reference proteome</keyword>
<gene>
    <name evidence="2" type="ORF">OCU04_003790</name>
</gene>
<dbReference type="SUPFAM" id="SSF54695">
    <property type="entry name" value="POZ domain"/>
    <property type="match status" value="1"/>
</dbReference>
<organism evidence="2 3">
    <name type="scientific">Sclerotinia nivalis</name>
    <dbReference type="NCBI Taxonomy" id="352851"/>
    <lineage>
        <taxon>Eukaryota</taxon>
        <taxon>Fungi</taxon>
        <taxon>Dikarya</taxon>
        <taxon>Ascomycota</taxon>
        <taxon>Pezizomycotina</taxon>
        <taxon>Leotiomycetes</taxon>
        <taxon>Helotiales</taxon>
        <taxon>Sclerotiniaceae</taxon>
        <taxon>Sclerotinia</taxon>
    </lineage>
</organism>
<dbReference type="InterPro" id="IPR011333">
    <property type="entry name" value="SKP1/BTB/POZ_sf"/>
</dbReference>
<dbReference type="OrthoDB" id="6359816at2759"/>
<name>A0A9X0DNK9_9HELO</name>
<dbReference type="Pfam" id="PF00651">
    <property type="entry name" value="BTB"/>
    <property type="match status" value="1"/>
</dbReference>
<evidence type="ECO:0000313" key="2">
    <source>
        <dbReference type="EMBL" id="KAJ8068222.1"/>
    </source>
</evidence>
<evidence type="ECO:0000259" key="1">
    <source>
        <dbReference type="PROSITE" id="PS50097"/>
    </source>
</evidence>
<dbReference type="Proteomes" id="UP001152300">
    <property type="component" value="Unassembled WGS sequence"/>
</dbReference>
<dbReference type="CDD" id="cd18186">
    <property type="entry name" value="BTB_POZ_ZBTB_KLHL-like"/>
    <property type="match status" value="1"/>
</dbReference>
<sequence>MEEKEQENNQKIDDQLLNEFEQFVQDSRIIGEAFEVGNMDMNANMNVNVNVSSSFEGEGVVAGDGVGAGGGSLRGAGVGVGGVGGLNADVNESMDAKRARSQSQSDVGGGFVGYAGGANRGMGNGFGAGIGAGSGIGNAGFRGREQELEVNEVVLEGPLVALKASLLTGRFSDLTIFHGVRVWNAHKVVVCSQSEVLEGMIDNIGVGNMFGTASKPSILNLSSFPLDSITALIEYLYTSAYSLPSPPGDTSPSTSPYLSGPSYSLPLHEQIFYVAVHLQIPALETLAAASFRHTLNTQISNLDIYFSSIKRIYSKTTDKNPGLRNALVEAAVQELDEFWGDEGLKNRFWAVMSENREFWEGVLRLLGNGKEVEVREVIREVRVPVEVERVVERVVQVEAEEKEENEKERILCADCGPREDGEEYEVKCVCRECGVERVLSFA</sequence>
<evidence type="ECO:0000313" key="3">
    <source>
        <dbReference type="Proteomes" id="UP001152300"/>
    </source>
</evidence>
<reference evidence="2" key="1">
    <citation type="submission" date="2022-11" db="EMBL/GenBank/DDBJ databases">
        <title>Genome Resource of Sclerotinia nivalis Strain SnTB1, a Plant Pathogen Isolated from American Ginseng.</title>
        <authorList>
            <person name="Fan S."/>
        </authorList>
    </citation>
    <scope>NUCLEOTIDE SEQUENCE</scope>
    <source>
        <strain evidence="2">SnTB1</strain>
    </source>
</reference>